<dbReference type="OrthoDB" id="5590282at2759"/>
<dbReference type="FunFam" id="1.10.472.10:FF:000057">
    <property type="entry name" value="Cyclin N-terminal domain containing 2"/>
    <property type="match status" value="1"/>
</dbReference>
<dbReference type="PANTHER" id="PTHR10177">
    <property type="entry name" value="CYCLINS"/>
    <property type="match status" value="1"/>
</dbReference>
<dbReference type="InterPro" id="IPR006671">
    <property type="entry name" value="Cyclin_N"/>
</dbReference>
<evidence type="ECO:0000256" key="5">
    <source>
        <dbReference type="SAM" id="MobiDB-lite"/>
    </source>
</evidence>
<dbReference type="InterPro" id="IPR004367">
    <property type="entry name" value="Cyclin_C-dom"/>
</dbReference>
<dbReference type="InterPro" id="IPR039361">
    <property type="entry name" value="Cyclin"/>
</dbReference>
<feature type="compositionally biased region" description="Polar residues" evidence="5">
    <location>
        <begin position="8"/>
        <end position="26"/>
    </location>
</feature>
<dbReference type="Proteomes" id="UP000001542">
    <property type="component" value="Unassembled WGS sequence"/>
</dbReference>
<dbReference type="VEuPathDB" id="TrichDB:TVAG_371670"/>
<protein>
    <submittedName>
        <fullName evidence="8">Cyclin, N-terminal domain containing protein</fullName>
    </submittedName>
</protein>
<organism evidence="8 9">
    <name type="scientific">Trichomonas vaginalis (strain ATCC PRA-98 / G3)</name>
    <dbReference type="NCBI Taxonomy" id="412133"/>
    <lineage>
        <taxon>Eukaryota</taxon>
        <taxon>Metamonada</taxon>
        <taxon>Parabasalia</taxon>
        <taxon>Trichomonadida</taxon>
        <taxon>Trichomonadidae</taxon>
        <taxon>Trichomonas</taxon>
    </lineage>
</organism>
<dbReference type="FunCoup" id="A2E0T8">
    <property type="interactions" value="857"/>
</dbReference>
<gene>
    <name evidence="8" type="ORF">TVAG_371670</name>
</gene>
<dbReference type="VEuPathDB" id="TrichDB:TVAGG3_0325580"/>
<sequence length="335" mass="38439">MKPKITKKNQNSNDYVKVSNEGNSQKSSLFPKKAVISVDDEYSDPEIDDDIENNDISIELQHVDLVNLHKPLTVSRYAEIIFRNDYNAEADFVCNLDTFSQVQDEITPKMRKILVTWLINVHNDYGFSNDTLYSAIKYLDIYLSNKKIEKNRLQLLGAVCYWMSCKVNEIQIPYVSELSDLCNIKYTNAEFYSLETEVFTILNFQLNFPTYKGFLRRYLSIIGSNTTIQDISSIICESSLNNFMLSCCLPSEVAIAIILVAYTALNYIPPIETLKKYLKINDFEVIIVIAECVLSTVCELIESKGGATYQKYMDHFKPGQVNFSRDLINIIKKLC</sequence>
<dbReference type="InterPro" id="IPR036915">
    <property type="entry name" value="Cyclin-like_sf"/>
</dbReference>
<reference evidence="8" key="1">
    <citation type="submission" date="2006-10" db="EMBL/GenBank/DDBJ databases">
        <authorList>
            <person name="Amadeo P."/>
            <person name="Zhao Q."/>
            <person name="Wortman J."/>
            <person name="Fraser-Liggett C."/>
            <person name="Carlton J."/>
        </authorList>
    </citation>
    <scope>NUCLEOTIDE SEQUENCE</scope>
    <source>
        <strain evidence="8">G3</strain>
    </source>
</reference>
<feature type="domain" description="Cyclin-like" evidence="6">
    <location>
        <begin position="213"/>
        <end position="295"/>
    </location>
</feature>
<dbReference type="Pfam" id="PF00134">
    <property type="entry name" value="Cyclin_N"/>
    <property type="match status" value="1"/>
</dbReference>
<dbReference type="InterPro" id="IPR013763">
    <property type="entry name" value="Cyclin-like_dom"/>
</dbReference>
<evidence type="ECO:0000259" key="6">
    <source>
        <dbReference type="SMART" id="SM00385"/>
    </source>
</evidence>
<dbReference type="EMBL" id="DS113281">
    <property type="protein sequence ID" value="EAY13693.1"/>
    <property type="molecule type" value="Genomic_DNA"/>
</dbReference>
<dbReference type="AlphaFoldDB" id="A2E0T8"/>
<dbReference type="SMART" id="SM01332">
    <property type="entry name" value="Cyclin_C"/>
    <property type="match status" value="1"/>
</dbReference>
<dbReference type="InterPro" id="IPR046965">
    <property type="entry name" value="Cyclin_A/B-like"/>
</dbReference>
<dbReference type="GO" id="GO:0005634">
    <property type="term" value="C:nucleus"/>
    <property type="evidence" value="ECO:0000318"/>
    <property type="project" value="GO_Central"/>
</dbReference>
<keyword evidence="9" id="KW-1185">Reference proteome</keyword>
<dbReference type="CDD" id="cd20537">
    <property type="entry name" value="CYCLIN_CCNO-like_rpt2"/>
    <property type="match status" value="1"/>
</dbReference>
<dbReference type="GO" id="GO:0000307">
    <property type="term" value="C:cyclin-dependent protein kinase holoenzyme complex"/>
    <property type="evidence" value="ECO:0000318"/>
    <property type="project" value="GO_Central"/>
</dbReference>
<evidence type="ECO:0000256" key="1">
    <source>
        <dbReference type="ARBA" id="ARBA00022618"/>
    </source>
</evidence>
<dbReference type="Pfam" id="PF02984">
    <property type="entry name" value="Cyclin_C"/>
    <property type="match status" value="1"/>
</dbReference>
<dbReference type="GO" id="GO:0005737">
    <property type="term" value="C:cytoplasm"/>
    <property type="evidence" value="ECO:0000318"/>
    <property type="project" value="GO_Central"/>
</dbReference>
<name>A2E0T8_TRIV3</name>
<evidence type="ECO:0000256" key="4">
    <source>
        <dbReference type="RuleBase" id="RU000383"/>
    </source>
</evidence>
<comment type="similarity">
    <text evidence="4">Belongs to the cyclin family.</text>
</comment>
<dbReference type="InParanoid" id="A2E0T8"/>
<keyword evidence="1" id="KW-0132">Cell division</keyword>
<evidence type="ECO:0000313" key="8">
    <source>
        <dbReference type="EMBL" id="EAY13693.1"/>
    </source>
</evidence>
<keyword evidence="2 4" id="KW-0195">Cyclin</keyword>
<dbReference type="KEGG" id="tva:4771725"/>
<dbReference type="GO" id="GO:0016538">
    <property type="term" value="F:cyclin-dependent protein serine/threonine kinase regulator activity"/>
    <property type="evidence" value="ECO:0000318"/>
    <property type="project" value="GO_Central"/>
</dbReference>
<dbReference type="RefSeq" id="XP_001325916.1">
    <property type="nucleotide sequence ID" value="XM_001325881.1"/>
</dbReference>
<feature type="domain" description="Cyclin C-terminal" evidence="7">
    <location>
        <begin position="209"/>
        <end position="327"/>
    </location>
</feature>
<feature type="domain" description="Cyclin-like" evidence="6">
    <location>
        <begin position="116"/>
        <end position="200"/>
    </location>
</feature>
<dbReference type="STRING" id="5722.A2E0T8"/>
<dbReference type="SMR" id="A2E0T8"/>
<reference evidence="8" key="2">
    <citation type="journal article" date="2007" name="Science">
        <title>Draft genome sequence of the sexually transmitted pathogen Trichomonas vaginalis.</title>
        <authorList>
            <person name="Carlton J.M."/>
            <person name="Hirt R.P."/>
            <person name="Silva J.C."/>
            <person name="Delcher A.L."/>
            <person name="Schatz M."/>
            <person name="Zhao Q."/>
            <person name="Wortman J.R."/>
            <person name="Bidwell S.L."/>
            <person name="Alsmark U.C.M."/>
            <person name="Besteiro S."/>
            <person name="Sicheritz-Ponten T."/>
            <person name="Noel C.J."/>
            <person name="Dacks J.B."/>
            <person name="Foster P.G."/>
            <person name="Simillion C."/>
            <person name="Van de Peer Y."/>
            <person name="Miranda-Saavedra D."/>
            <person name="Barton G.J."/>
            <person name="Westrop G.D."/>
            <person name="Mueller S."/>
            <person name="Dessi D."/>
            <person name="Fiori P.L."/>
            <person name="Ren Q."/>
            <person name="Paulsen I."/>
            <person name="Zhang H."/>
            <person name="Bastida-Corcuera F.D."/>
            <person name="Simoes-Barbosa A."/>
            <person name="Brown M.T."/>
            <person name="Hayes R.D."/>
            <person name="Mukherjee M."/>
            <person name="Okumura C.Y."/>
            <person name="Schneider R."/>
            <person name="Smith A.J."/>
            <person name="Vanacova S."/>
            <person name="Villalvazo M."/>
            <person name="Haas B.J."/>
            <person name="Pertea M."/>
            <person name="Feldblyum T.V."/>
            <person name="Utterback T.R."/>
            <person name="Shu C.L."/>
            <person name="Osoegawa K."/>
            <person name="de Jong P.J."/>
            <person name="Hrdy I."/>
            <person name="Horvathova L."/>
            <person name="Zubacova Z."/>
            <person name="Dolezal P."/>
            <person name="Malik S.B."/>
            <person name="Logsdon J.M. Jr."/>
            <person name="Henze K."/>
            <person name="Gupta A."/>
            <person name="Wang C.C."/>
            <person name="Dunne R.L."/>
            <person name="Upcroft J.A."/>
            <person name="Upcroft P."/>
            <person name="White O."/>
            <person name="Salzberg S.L."/>
            <person name="Tang P."/>
            <person name="Chiu C.-H."/>
            <person name="Lee Y.-S."/>
            <person name="Embley T.M."/>
            <person name="Coombs G.H."/>
            <person name="Mottram J.C."/>
            <person name="Tachezy J."/>
            <person name="Fraser-Liggett C.M."/>
            <person name="Johnson P.J."/>
        </authorList>
    </citation>
    <scope>NUCLEOTIDE SEQUENCE [LARGE SCALE GENOMIC DNA]</scope>
    <source>
        <strain evidence="8">G3</strain>
    </source>
</reference>
<dbReference type="eggNOG" id="KOG0654">
    <property type="taxonomic scope" value="Eukaryota"/>
</dbReference>
<accession>A2E0T8</accession>
<evidence type="ECO:0000259" key="7">
    <source>
        <dbReference type="SMART" id="SM01332"/>
    </source>
</evidence>
<dbReference type="GO" id="GO:0051301">
    <property type="term" value="P:cell division"/>
    <property type="evidence" value="ECO:0007669"/>
    <property type="project" value="UniProtKB-KW"/>
</dbReference>
<proteinExistence type="inferred from homology"/>
<dbReference type="Gene3D" id="1.10.472.10">
    <property type="entry name" value="Cyclin-like"/>
    <property type="match status" value="2"/>
</dbReference>
<feature type="region of interest" description="Disordered" evidence="5">
    <location>
        <begin position="1"/>
        <end position="26"/>
    </location>
</feature>
<evidence type="ECO:0000256" key="3">
    <source>
        <dbReference type="ARBA" id="ARBA00023306"/>
    </source>
</evidence>
<dbReference type="SUPFAM" id="SSF47954">
    <property type="entry name" value="Cyclin-like"/>
    <property type="match status" value="2"/>
</dbReference>
<dbReference type="GO" id="GO:0000082">
    <property type="term" value="P:G1/S transition of mitotic cell cycle"/>
    <property type="evidence" value="ECO:0000318"/>
    <property type="project" value="GO_Central"/>
</dbReference>
<dbReference type="PIRSF" id="PIRSF001771">
    <property type="entry name" value="Cyclin_A_B_D_E"/>
    <property type="match status" value="1"/>
</dbReference>
<evidence type="ECO:0000256" key="2">
    <source>
        <dbReference type="ARBA" id="ARBA00023127"/>
    </source>
</evidence>
<keyword evidence="3" id="KW-0131">Cell cycle</keyword>
<dbReference type="SMART" id="SM00385">
    <property type="entry name" value="CYCLIN"/>
    <property type="match status" value="2"/>
</dbReference>
<evidence type="ECO:0000313" key="9">
    <source>
        <dbReference type="Proteomes" id="UP000001542"/>
    </source>
</evidence>